<dbReference type="Pfam" id="PF14703">
    <property type="entry name" value="PHM7_cyt"/>
    <property type="match status" value="1"/>
</dbReference>
<sequence length="808" mass="93568">MRSLRDEEEFEENLSSDVSSQCERISFGDARILPRQKLLPFESPRYSENESQVEAQNEDDGLDKWPPDFEIAEDHKIMNLAVTHDVEEIQNDPEVSNDKIYCKCCGRIQKKYVSMLPLNCDILDLDFLGIGFPLYYHLKLFTISCFVFIFIVAGLPCFIINLNQDGRREWDPNSSYIVSTSIGNFGNDPDSYAKSIIILQICLNIVCIMFIFISSIFMRDYQNCMIREFDEKNITPSDFGIMISNIPKHKKEHQVRQWIKDHFENDAEIVTVNYCYDITSLVKITRKLTTLQNVYVYLVAYQKRMLEEERMELIPRGNKQIPQSSKVCLCISKPYPSKEICEEEIKKAEAEQDREINFMKLRADYQSFCGKGFVIFNNQSEARQIVKQFQTSLFQRALNFVVHNILGKKTSNIIKRSWDHNLLYVERAPEPGDIYWENLGVSTKKRLKKILWTYFIAAICLAIAFGLNYGIRKIKKIINTQGKEGTLDDYIIRSLSIVGSLVVAAINTILGRVIRALTSYEKHETYTKYHISVSFKLTIAMFINTVIIPLIVNFGRANWFDSGSLMVDIFYISITISFISPFSYLLDPMYLMRLWKIRIEKRKGYDSKLTQRQANKLFQGPPLDMAQRYSSTMLLFCIAVFYVFPLPIISLISLLGAIFQYFLEKFLLLRRHSIPEPISAPICIVFSNMVPFFCLLYGSSLYMFSAALSEGKEKSGIVALGLTILAILIPFRKILDSCKKEAYRSDTYHYKEEALHFPTDYERTNPTTAKVGQIKHLRRRQAAGLERGIDIEEYKQERSIEGVLHYGR</sequence>
<protein>
    <recommendedName>
        <fullName evidence="7">CSC1/OSCA1-like cytosolic domain-containing protein</fullName>
    </recommendedName>
</protein>
<feature type="domain" description="CSC1/OSCA1-like cytosolic" evidence="4">
    <location>
        <begin position="239"/>
        <end position="438"/>
    </location>
</feature>
<reference evidence="5" key="1">
    <citation type="submission" date="2023-07" db="EMBL/GenBank/DDBJ databases">
        <authorList>
            <consortium name="AG Swart"/>
            <person name="Singh M."/>
            <person name="Singh A."/>
            <person name="Seah K."/>
            <person name="Emmerich C."/>
        </authorList>
    </citation>
    <scope>NUCLEOTIDE SEQUENCE</scope>
    <source>
        <strain evidence="5">DP1</strain>
    </source>
</reference>
<proteinExistence type="predicted"/>
<dbReference type="EMBL" id="CAMPGE010013731">
    <property type="protein sequence ID" value="CAI2372445.1"/>
    <property type="molecule type" value="Genomic_DNA"/>
</dbReference>
<name>A0AAD1XEZ8_EUPCR</name>
<feature type="transmembrane region" description="Helical" evidence="2">
    <location>
        <begin position="491"/>
        <end position="514"/>
    </location>
</feature>
<dbReference type="GO" id="GO:0005886">
    <property type="term" value="C:plasma membrane"/>
    <property type="evidence" value="ECO:0007669"/>
    <property type="project" value="TreeGrafter"/>
</dbReference>
<dbReference type="InterPro" id="IPR049452">
    <property type="entry name" value="Anoctamin_TM"/>
</dbReference>
<feature type="transmembrane region" description="Helical" evidence="2">
    <location>
        <begin position="569"/>
        <end position="592"/>
    </location>
</feature>
<dbReference type="PANTHER" id="PTHR13018:SF83">
    <property type="entry name" value="RRM DOMAIN-CONTAINING PROTEIN"/>
    <property type="match status" value="1"/>
</dbReference>
<evidence type="ECO:0000313" key="5">
    <source>
        <dbReference type="EMBL" id="CAI2372445.1"/>
    </source>
</evidence>
<keyword evidence="2" id="KW-1133">Transmembrane helix</keyword>
<accession>A0AAD1XEZ8</accession>
<dbReference type="Pfam" id="PF04547">
    <property type="entry name" value="Anoctamin"/>
    <property type="match status" value="1"/>
</dbReference>
<comment type="caution">
    <text evidence="5">The sequence shown here is derived from an EMBL/GenBank/DDBJ whole genome shotgun (WGS) entry which is preliminary data.</text>
</comment>
<feature type="transmembrane region" description="Helical" evidence="2">
    <location>
        <begin position="678"/>
        <end position="704"/>
    </location>
</feature>
<feature type="transmembrane region" description="Helical" evidence="2">
    <location>
        <begin position="451"/>
        <end position="471"/>
    </location>
</feature>
<feature type="transmembrane region" description="Helical" evidence="2">
    <location>
        <begin position="633"/>
        <end position="658"/>
    </location>
</feature>
<feature type="domain" description="Anoctamin transmembrane" evidence="3">
    <location>
        <begin position="443"/>
        <end position="672"/>
    </location>
</feature>
<dbReference type="Proteomes" id="UP001295684">
    <property type="component" value="Unassembled WGS sequence"/>
</dbReference>
<evidence type="ECO:0000259" key="4">
    <source>
        <dbReference type="Pfam" id="PF14703"/>
    </source>
</evidence>
<feature type="region of interest" description="Disordered" evidence="1">
    <location>
        <begin position="43"/>
        <end position="64"/>
    </location>
</feature>
<dbReference type="GO" id="GO:0005227">
    <property type="term" value="F:calcium-activated cation channel activity"/>
    <property type="evidence" value="ECO:0007669"/>
    <property type="project" value="InterPro"/>
</dbReference>
<evidence type="ECO:0000256" key="2">
    <source>
        <dbReference type="SAM" id="Phobius"/>
    </source>
</evidence>
<feature type="transmembrane region" description="Helical" evidence="2">
    <location>
        <begin position="140"/>
        <end position="162"/>
    </location>
</feature>
<dbReference type="PANTHER" id="PTHR13018">
    <property type="entry name" value="PROBABLE MEMBRANE PROTEIN DUF221-RELATED"/>
    <property type="match status" value="1"/>
</dbReference>
<organism evidence="5 6">
    <name type="scientific">Euplotes crassus</name>
    <dbReference type="NCBI Taxonomy" id="5936"/>
    <lineage>
        <taxon>Eukaryota</taxon>
        <taxon>Sar</taxon>
        <taxon>Alveolata</taxon>
        <taxon>Ciliophora</taxon>
        <taxon>Intramacronucleata</taxon>
        <taxon>Spirotrichea</taxon>
        <taxon>Hypotrichia</taxon>
        <taxon>Euplotida</taxon>
        <taxon>Euplotidae</taxon>
        <taxon>Moneuplotes</taxon>
    </lineage>
</organism>
<keyword evidence="2" id="KW-0812">Transmembrane</keyword>
<dbReference type="AlphaFoldDB" id="A0AAD1XEZ8"/>
<dbReference type="InterPro" id="IPR045122">
    <property type="entry name" value="Csc1-like"/>
</dbReference>
<evidence type="ECO:0000313" key="6">
    <source>
        <dbReference type="Proteomes" id="UP001295684"/>
    </source>
</evidence>
<evidence type="ECO:0008006" key="7">
    <source>
        <dbReference type="Google" id="ProtNLM"/>
    </source>
</evidence>
<keyword evidence="6" id="KW-1185">Reference proteome</keyword>
<feature type="transmembrane region" description="Helical" evidence="2">
    <location>
        <begin position="535"/>
        <end position="557"/>
    </location>
</feature>
<dbReference type="InterPro" id="IPR027815">
    <property type="entry name" value="CSC1/OSCA1-like_cyt"/>
</dbReference>
<keyword evidence="2" id="KW-0472">Membrane</keyword>
<evidence type="ECO:0000256" key="1">
    <source>
        <dbReference type="SAM" id="MobiDB-lite"/>
    </source>
</evidence>
<feature type="transmembrane region" description="Helical" evidence="2">
    <location>
        <begin position="196"/>
        <end position="217"/>
    </location>
</feature>
<gene>
    <name evidence="5" type="ORF">ECRASSUSDP1_LOCUS13775</name>
</gene>
<evidence type="ECO:0000259" key="3">
    <source>
        <dbReference type="Pfam" id="PF04547"/>
    </source>
</evidence>